<keyword evidence="7 13" id="KW-0175">Coiled coil</keyword>
<dbReference type="Proteomes" id="UP000821853">
    <property type="component" value="Unassembled WGS sequence"/>
</dbReference>
<evidence type="ECO:0000256" key="5">
    <source>
        <dbReference type="ARBA" id="ARBA00022833"/>
    </source>
</evidence>
<dbReference type="SMART" id="SM00980">
    <property type="entry name" value="THAP"/>
    <property type="match status" value="1"/>
</dbReference>
<keyword evidence="4 12" id="KW-0863">Zinc-finger</keyword>
<dbReference type="PANTHER" id="PTHR46600:SF1">
    <property type="entry name" value="THAP DOMAIN-CONTAINING PROTEIN 1"/>
    <property type="match status" value="1"/>
</dbReference>
<organism evidence="16 17">
    <name type="scientific">Haemaphysalis longicornis</name>
    <name type="common">Bush tick</name>
    <dbReference type="NCBI Taxonomy" id="44386"/>
    <lineage>
        <taxon>Eukaryota</taxon>
        <taxon>Metazoa</taxon>
        <taxon>Ecdysozoa</taxon>
        <taxon>Arthropoda</taxon>
        <taxon>Chelicerata</taxon>
        <taxon>Arachnida</taxon>
        <taxon>Acari</taxon>
        <taxon>Parasitiformes</taxon>
        <taxon>Ixodida</taxon>
        <taxon>Ixodoidea</taxon>
        <taxon>Ixodidae</taxon>
        <taxon>Haemaphysalinae</taxon>
        <taxon>Haemaphysalis</taxon>
    </lineage>
</organism>
<evidence type="ECO:0000256" key="6">
    <source>
        <dbReference type="ARBA" id="ARBA00023015"/>
    </source>
</evidence>
<dbReference type="GO" id="GO:0005654">
    <property type="term" value="C:nucleoplasm"/>
    <property type="evidence" value="ECO:0007669"/>
    <property type="project" value="UniProtKB-SubCell"/>
</dbReference>
<dbReference type="InterPro" id="IPR048366">
    <property type="entry name" value="TNP-like_GBD"/>
</dbReference>
<dbReference type="AlphaFoldDB" id="A0A9J6H697"/>
<evidence type="ECO:0000256" key="8">
    <source>
        <dbReference type="ARBA" id="ARBA00023125"/>
    </source>
</evidence>
<dbReference type="Gene3D" id="6.20.210.20">
    <property type="entry name" value="THAP domain"/>
    <property type="match status" value="1"/>
</dbReference>
<dbReference type="Pfam" id="PF21788">
    <property type="entry name" value="TNP-like_GBD"/>
    <property type="match status" value="1"/>
</dbReference>
<feature type="compositionally biased region" description="Polar residues" evidence="14">
    <location>
        <begin position="187"/>
        <end position="197"/>
    </location>
</feature>
<dbReference type="EMBL" id="JABSTR010001038">
    <property type="protein sequence ID" value="KAH9383254.1"/>
    <property type="molecule type" value="Genomic_DNA"/>
</dbReference>
<evidence type="ECO:0000313" key="17">
    <source>
        <dbReference type="Proteomes" id="UP000821853"/>
    </source>
</evidence>
<keyword evidence="9" id="KW-0804">Transcription</keyword>
<dbReference type="GO" id="GO:0008270">
    <property type="term" value="F:zinc ion binding"/>
    <property type="evidence" value="ECO:0007669"/>
    <property type="project" value="UniProtKB-KW"/>
</dbReference>
<feature type="region of interest" description="Disordered" evidence="14">
    <location>
        <begin position="140"/>
        <end position="197"/>
    </location>
</feature>
<protein>
    <recommendedName>
        <fullName evidence="15">THAP-type domain-containing protein</fullName>
    </recommendedName>
</protein>
<evidence type="ECO:0000256" key="11">
    <source>
        <dbReference type="ARBA" id="ARBA00023306"/>
    </source>
</evidence>
<reference evidence="16 17" key="1">
    <citation type="journal article" date="2020" name="Cell">
        <title>Large-Scale Comparative Analyses of Tick Genomes Elucidate Their Genetic Diversity and Vector Capacities.</title>
        <authorList>
            <consortium name="Tick Genome and Microbiome Consortium (TIGMIC)"/>
            <person name="Jia N."/>
            <person name="Wang J."/>
            <person name="Shi W."/>
            <person name="Du L."/>
            <person name="Sun Y."/>
            <person name="Zhan W."/>
            <person name="Jiang J.F."/>
            <person name="Wang Q."/>
            <person name="Zhang B."/>
            <person name="Ji P."/>
            <person name="Bell-Sakyi L."/>
            <person name="Cui X.M."/>
            <person name="Yuan T.T."/>
            <person name="Jiang B.G."/>
            <person name="Yang W.F."/>
            <person name="Lam T.T."/>
            <person name="Chang Q.C."/>
            <person name="Ding S.J."/>
            <person name="Wang X.J."/>
            <person name="Zhu J.G."/>
            <person name="Ruan X.D."/>
            <person name="Zhao L."/>
            <person name="Wei J.T."/>
            <person name="Ye R.Z."/>
            <person name="Que T.C."/>
            <person name="Du C.H."/>
            <person name="Zhou Y.H."/>
            <person name="Cheng J.X."/>
            <person name="Dai P.F."/>
            <person name="Guo W.B."/>
            <person name="Han X.H."/>
            <person name="Huang E.J."/>
            <person name="Li L.F."/>
            <person name="Wei W."/>
            <person name="Gao Y.C."/>
            <person name="Liu J.Z."/>
            <person name="Shao H.Z."/>
            <person name="Wang X."/>
            <person name="Wang C.C."/>
            <person name="Yang T.C."/>
            <person name="Huo Q.B."/>
            <person name="Li W."/>
            <person name="Chen H.Y."/>
            <person name="Chen S.E."/>
            <person name="Zhou L.G."/>
            <person name="Ni X.B."/>
            <person name="Tian J.H."/>
            <person name="Sheng Y."/>
            <person name="Liu T."/>
            <person name="Pan Y.S."/>
            <person name="Xia L.Y."/>
            <person name="Li J."/>
            <person name="Zhao F."/>
            <person name="Cao W.C."/>
        </authorList>
    </citation>
    <scope>NUCLEOTIDE SEQUENCE [LARGE SCALE GENOMIC DNA]</scope>
    <source>
        <strain evidence="16">HaeL-2018</strain>
    </source>
</reference>
<evidence type="ECO:0000259" key="15">
    <source>
        <dbReference type="PROSITE" id="PS50950"/>
    </source>
</evidence>
<evidence type="ECO:0000256" key="9">
    <source>
        <dbReference type="ARBA" id="ARBA00023163"/>
    </source>
</evidence>
<dbReference type="InterPro" id="IPR026516">
    <property type="entry name" value="THAP1/10"/>
</dbReference>
<accession>A0A9J6H697</accession>
<evidence type="ECO:0000313" key="16">
    <source>
        <dbReference type="EMBL" id="KAH9383254.1"/>
    </source>
</evidence>
<keyword evidence="3" id="KW-0479">Metal-binding</keyword>
<keyword evidence="5" id="KW-0862">Zinc</keyword>
<gene>
    <name evidence="16" type="ORF">HPB48_024371</name>
</gene>
<evidence type="ECO:0000256" key="1">
    <source>
        <dbReference type="ARBA" id="ARBA00004642"/>
    </source>
</evidence>
<dbReference type="SUPFAM" id="SSF57716">
    <property type="entry name" value="Glucocorticoid receptor-like (DNA-binding domain)"/>
    <property type="match status" value="1"/>
</dbReference>
<keyword evidence="17" id="KW-1185">Reference proteome</keyword>
<evidence type="ECO:0000256" key="3">
    <source>
        <dbReference type="ARBA" id="ARBA00022723"/>
    </source>
</evidence>
<comment type="subcellular location">
    <subcellularLocation>
        <location evidence="1">Nucleus</location>
        <location evidence="1">Nucleoplasm</location>
    </subcellularLocation>
</comment>
<dbReference type="VEuPathDB" id="VectorBase:HLOH_048543"/>
<evidence type="ECO:0000256" key="13">
    <source>
        <dbReference type="SAM" id="Coils"/>
    </source>
</evidence>
<proteinExistence type="inferred from homology"/>
<evidence type="ECO:0000256" key="12">
    <source>
        <dbReference type="PROSITE-ProRule" id="PRU00309"/>
    </source>
</evidence>
<name>A0A9J6H697_HAELO</name>
<evidence type="ECO:0000256" key="10">
    <source>
        <dbReference type="ARBA" id="ARBA00023242"/>
    </source>
</evidence>
<dbReference type="Pfam" id="PF05485">
    <property type="entry name" value="THAP"/>
    <property type="match status" value="1"/>
</dbReference>
<evidence type="ECO:0000256" key="4">
    <source>
        <dbReference type="ARBA" id="ARBA00022771"/>
    </source>
</evidence>
<evidence type="ECO:0000256" key="2">
    <source>
        <dbReference type="ARBA" id="ARBA00006177"/>
    </source>
</evidence>
<dbReference type="InterPro" id="IPR038441">
    <property type="entry name" value="THAP_Znf_sf"/>
</dbReference>
<feature type="coiled-coil region" evidence="13">
    <location>
        <begin position="249"/>
        <end position="283"/>
    </location>
</feature>
<keyword evidence="10" id="KW-0539">Nucleus</keyword>
<dbReference type="PANTHER" id="PTHR46600">
    <property type="entry name" value="THAP DOMAIN-CONTAINING"/>
    <property type="match status" value="1"/>
</dbReference>
<dbReference type="InterPro" id="IPR048365">
    <property type="entry name" value="TNP-like_RNaseH_N"/>
</dbReference>
<dbReference type="Pfam" id="PF21787">
    <property type="entry name" value="TNP-like_RNaseH_N"/>
    <property type="match status" value="1"/>
</dbReference>
<evidence type="ECO:0000256" key="14">
    <source>
        <dbReference type="SAM" id="MobiDB-lite"/>
    </source>
</evidence>
<keyword evidence="8 12" id="KW-0238">DNA-binding</keyword>
<dbReference type="OrthoDB" id="6488501at2759"/>
<keyword evidence="6" id="KW-0805">Transcription regulation</keyword>
<dbReference type="GO" id="GO:0043565">
    <property type="term" value="F:sequence-specific DNA binding"/>
    <property type="evidence" value="ECO:0007669"/>
    <property type="project" value="InterPro"/>
</dbReference>
<comment type="similarity">
    <text evidence="2">Belongs to the THAP1 family.</text>
</comment>
<comment type="caution">
    <text evidence="16">The sequence shown here is derived from an EMBL/GenBank/DDBJ whole genome shotgun (WGS) entry which is preliminary data.</text>
</comment>
<keyword evidence="11" id="KW-0131">Cell cycle</keyword>
<dbReference type="PROSITE" id="PS50950">
    <property type="entry name" value="ZF_THAP"/>
    <property type="match status" value="1"/>
</dbReference>
<dbReference type="SMART" id="SM00692">
    <property type="entry name" value="DM3"/>
    <property type="match status" value="1"/>
</dbReference>
<sequence>MRCCCVPGCSSSCRRKQPGVSFHEVPADISLREKWLHAILRDAFPSTAIKDRSVVCSLHFRPTDFKKDFTRRLLKPGAVPSVFGEPAGNFAENVESTAVASVPASTTVPTVPGKLVPCLPQPENMPVASVSGELVRSVPQLESTIQGTTRKRKRTPSGVSLARGQLGSTNEGPAKSPRPNHEHSTDGDSNIQGSDPTNNLVQLQQVESGATAEGPGTFNATRTGVVHAKRSLKTQTPFKLYPSTYFVHRKRWRERERALKIKNERLRRTVDSYKEELLKLKEAAHVSAFLEVTYDAEKGNAKALLIVDQVKNYQKKKPQWSETTLRHSIILRNLSTKAYEYLRSEDLLRLPCNKTIQKYIGAVSGEVGFTQLVRCRLEAEIQALETPQSKVCSLIIDEMRIRQKQLQYHKQRDAFIGDVDMGAELQHLVDSSQDECLANSVLCFLLCGLHGRYKIPVGYFFTKGCTGEQLAEVTRHVIQKTSEIGFDVLSLVTDNHKVNVAAMEILCDGALHISAPHPADATKTIFLAFDQSHIIKNVRSQFLAKDIGGEKEISSVYLKKIYKMQKNSIVKPIRFLTRKHLYPSNIEKMSVKLAVQLLSAAVVGALKYFKEQAGHTTDVEFASAGPTIHFLGVMQKWFTLMDVSNCQQYVHCNNIDCRPFTAVDDERLDWLENDFIDYVEDLREASEAENFFSKETCHALLFTTQSNVACIRLLLTEKKFKFVLTRKMSSDPIEAMFGFLRRSAGCDDALDVRSTTCGLEKMLKTGIVAASSGSNVQSSATFTSTQLLPVQQARCTSTPTTDPILNRAATHLREHLLSDRPIFSNPDVASLAMIGGFIVRAVSERIACAECVAMLQAPNSSAPNHGLITHQDRGGLYYPTQELVKVLVGLRRFADDVLSQRRAVKKPQEVCVKRSVQELMSLPVLSCGNTDSDHRKVLLELIARKLIKPLFANYAQGKTDTHANVEFLHKKPLSRKIVKL</sequence>
<dbReference type="InterPro" id="IPR006612">
    <property type="entry name" value="THAP_Znf"/>
</dbReference>
<feature type="domain" description="THAP-type" evidence="15">
    <location>
        <begin position="1"/>
        <end position="83"/>
    </location>
</feature>
<evidence type="ECO:0000256" key="7">
    <source>
        <dbReference type="ARBA" id="ARBA00023054"/>
    </source>
</evidence>